<evidence type="ECO:0000313" key="12">
    <source>
        <dbReference type="Proteomes" id="UP001623348"/>
    </source>
</evidence>
<evidence type="ECO:0000256" key="5">
    <source>
        <dbReference type="ARBA" id="ARBA00023235"/>
    </source>
</evidence>
<evidence type="ECO:0000256" key="8">
    <source>
        <dbReference type="ARBA" id="ARBA00033215"/>
    </source>
</evidence>
<comment type="similarity">
    <text evidence="2">Belongs to the N-acylglucosamine 2-epimerase family.</text>
</comment>
<name>A0ABC9XXC6_GRUJA</name>
<evidence type="ECO:0000256" key="9">
    <source>
        <dbReference type="ARBA" id="ARBA00034243"/>
    </source>
</evidence>
<dbReference type="FunFam" id="1.50.10.10:FF:000021">
    <property type="entry name" value="N-acylglucosamine 2-epimerase"/>
    <property type="match status" value="1"/>
</dbReference>
<dbReference type="InterPro" id="IPR012341">
    <property type="entry name" value="6hp_glycosidase-like_sf"/>
</dbReference>
<gene>
    <name evidence="11" type="ORF">GRJ2_002695700</name>
</gene>
<dbReference type="Gene3D" id="1.50.10.10">
    <property type="match status" value="1"/>
</dbReference>
<dbReference type="InterPro" id="IPR008928">
    <property type="entry name" value="6-hairpin_glycosidase_sf"/>
</dbReference>
<comment type="catalytic activity">
    <reaction evidence="9">
        <text>an N-acyl-D-glucosamine = an N-acyl-D-mannosamine</text>
        <dbReference type="Rhea" id="RHEA:19033"/>
        <dbReference type="ChEBI" id="CHEBI:16062"/>
        <dbReference type="ChEBI" id="CHEBI:17274"/>
        <dbReference type="EC" id="5.1.3.8"/>
    </reaction>
    <physiologicalReaction direction="left-to-right" evidence="9">
        <dbReference type="Rhea" id="RHEA:19034"/>
    </physiologicalReaction>
    <physiologicalReaction direction="right-to-left" evidence="9">
        <dbReference type="Rhea" id="RHEA:19035"/>
    </physiologicalReaction>
</comment>
<evidence type="ECO:0000313" key="11">
    <source>
        <dbReference type="EMBL" id="GAB0202301.1"/>
    </source>
</evidence>
<evidence type="ECO:0000256" key="1">
    <source>
        <dbReference type="ARBA" id="ARBA00004878"/>
    </source>
</evidence>
<comment type="subunit">
    <text evidence="10">Homodimer. Forms a heterodimer with renin and inhibits its activity.</text>
</comment>
<dbReference type="InterPro" id="IPR010819">
    <property type="entry name" value="AGE/CE"/>
</dbReference>
<reference evidence="11 12" key="1">
    <citation type="submission" date="2024-06" db="EMBL/GenBank/DDBJ databases">
        <title>The draft genome of Grus japonensis, version 3.</title>
        <authorList>
            <person name="Nabeshima K."/>
            <person name="Suzuki S."/>
            <person name="Onuma M."/>
        </authorList>
    </citation>
    <scope>NUCLEOTIDE SEQUENCE [LARGE SCALE GENOMIC DNA]</scope>
    <source>
        <strain evidence="11 12">451A</strain>
    </source>
</reference>
<dbReference type="EMBL" id="BAAFJT010000038">
    <property type="protein sequence ID" value="GAB0202301.1"/>
    <property type="molecule type" value="Genomic_DNA"/>
</dbReference>
<evidence type="ECO:0000256" key="10">
    <source>
        <dbReference type="ARBA" id="ARBA00046544"/>
    </source>
</evidence>
<dbReference type="AlphaFoldDB" id="A0ABC9XXC6"/>
<sequence length="406" mass="45398">MASLSEWRDRIAAELDATIAFWERHSHDPQHGGFFSCLSRDGTVYDETKYVWMQGRQVWVYSRLYRTVPRFRRPELLEAARAGGEFLLRCARLSPDSPRVAFALTRDGRPVRVQRTVFSETFCAMGLDELGRATGEQRYRAAAREWVLAVWGWARGDARELGRPELSGAPPQQALAVPMVVLALALQLLEGAGGDEEMEAMADWGGQRLLLHLQRGDAVVLEHVSPEGRELPGSLGRLMNPGHAMEAGWLLLRLAERRGDAGLGARAVAALVEGPLRGGWDPQHGGLFAFLDADGHCPTQLEWSMKLWWAQAEAMVALLAAYAHRPRARLLRHFQRVATYAFDKFRDPEHGEWFGYLSREGNVALTIKGGPFKGCFHVARALLLCEEMLEGLLQRDEPPPHPPSPQ</sequence>
<dbReference type="SUPFAM" id="SSF48208">
    <property type="entry name" value="Six-hairpin glycosidases"/>
    <property type="match status" value="1"/>
</dbReference>
<accession>A0ABC9XXC6</accession>
<evidence type="ECO:0000256" key="6">
    <source>
        <dbReference type="ARBA" id="ARBA00031608"/>
    </source>
</evidence>
<evidence type="ECO:0000256" key="4">
    <source>
        <dbReference type="ARBA" id="ARBA00014959"/>
    </source>
</evidence>
<dbReference type="PANTHER" id="PTHR15108">
    <property type="entry name" value="N-ACYLGLUCOSAMINE-2-EPIMERASE"/>
    <property type="match status" value="1"/>
</dbReference>
<dbReference type="Proteomes" id="UP001623348">
    <property type="component" value="Unassembled WGS sequence"/>
</dbReference>
<proteinExistence type="inferred from homology"/>
<dbReference type="EC" id="5.1.3.8" evidence="3"/>
<comment type="caution">
    <text evidence="11">The sequence shown here is derived from an EMBL/GenBank/DDBJ whole genome shotgun (WGS) entry which is preliminary data.</text>
</comment>
<evidence type="ECO:0000256" key="3">
    <source>
        <dbReference type="ARBA" id="ARBA00013176"/>
    </source>
</evidence>
<organism evidence="11 12">
    <name type="scientific">Grus japonensis</name>
    <name type="common">Japanese crane</name>
    <name type="synonym">Red-crowned crane</name>
    <dbReference type="NCBI Taxonomy" id="30415"/>
    <lineage>
        <taxon>Eukaryota</taxon>
        <taxon>Metazoa</taxon>
        <taxon>Chordata</taxon>
        <taxon>Craniata</taxon>
        <taxon>Vertebrata</taxon>
        <taxon>Euteleostomi</taxon>
        <taxon>Archelosauria</taxon>
        <taxon>Archosauria</taxon>
        <taxon>Dinosauria</taxon>
        <taxon>Saurischia</taxon>
        <taxon>Theropoda</taxon>
        <taxon>Coelurosauria</taxon>
        <taxon>Aves</taxon>
        <taxon>Neognathae</taxon>
        <taxon>Neoaves</taxon>
        <taxon>Gruiformes</taxon>
        <taxon>Gruidae</taxon>
        <taxon>Grus</taxon>
    </lineage>
</organism>
<keyword evidence="5" id="KW-0413">Isomerase</keyword>
<protein>
    <recommendedName>
        <fullName evidence="4">N-acylglucosamine 2-epimerase</fullName>
        <ecNumber evidence="3">5.1.3.8</ecNumber>
    </recommendedName>
    <alternativeName>
        <fullName evidence="8">GlcNAc 2-epimerase</fullName>
    </alternativeName>
    <alternativeName>
        <fullName evidence="6">N-acetyl-D-glucosamine 2-epimerase</fullName>
    </alternativeName>
    <alternativeName>
        <fullName evidence="7">Renin-binding protein</fullName>
    </alternativeName>
</protein>
<dbReference type="Pfam" id="PF07221">
    <property type="entry name" value="GlcNAc_2-epim"/>
    <property type="match status" value="1"/>
</dbReference>
<comment type="pathway">
    <text evidence="1">Amino-sugar metabolism; N-acetylneuraminate degradation.</text>
</comment>
<keyword evidence="12" id="KW-1185">Reference proteome</keyword>
<evidence type="ECO:0000256" key="2">
    <source>
        <dbReference type="ARBA" id="ARBA00008558"/>
    </source>
</evidence>
<dbReference type="GO" id="GO:0050121">
    <property type="term" value="F:N-acylglucosamine 2-epimerase activity"/>
    <property type="evidence" value="ECO:0007669"/>
    <property type="project" value="UniProtKB-EC"/>
</dbReference>
<evidence type="ECO:0000256" key="7">
    <source>
        <dbReference type="ARBA" id="ARBA00031909"/>
    </source>
</evidence>